<dbReference type="PRINTS" id="PR00205">
    <property type="entry name" value="CADHERIN"/>
</dbReference>
<dbReference type="CDD" id="cd11304">
    <property type="entry name" value="Cadherin_repeat"/>
    <property type="match status" value="5"/>
</dbReference>
<evidence type="ECO:0000256" key="6">
    <source>
        <dbReference type="ARBA" id="ARBA00022989"/>
    </source>
</evidence>
<evidence type="ECO:0000313" key="11">
    <source>
        <dbReference type="Proteomes" id="UP000887575"/>
    </source>
</evidence>
<evidence type="ECO:0000256" key="1">
    <source>
        <dbReference type="ARBA" id="ARBA00004167"/>
    </source>
</evidence>
<keyword evidence="4" id="KW-0677">Repeat</keyword>
<protein>
    <recommendedName>
        <fullName evidence="10">Cadherin domain-containing protein</fullName>
    </recommendedName>
</protein>
<dbReference type="PROSITE" id="PS50268">
    <property type="entry name" value="CADHERIN_2"/>
    <property type="match status" value="5"/>
</dbReference>
<dbReference type="GO" id="GO:0016339">
    <property type="term" value="P:calcium-dependent cell-cell adhesion via plasma membrane cell adhesion molecules"/>
    <property type="evidence" value="ECO:0007669"/>
    <property type="project" value="TreeGrafter"/>
</dbReference>
<dbReference type="GO" id="GO:0034332">
    <property type="term" value="P:adherens junction organization"/>
    <property type="evidence" value="ECO:0007669"/>
    <property type="project" value="TreeGrafter"/>
</dbReference>
<sequence length="1296" mass="146236">MLFLLLFGGFTAALAYSNSMSDGYSNDGQKKTIVMSEPARDNLILRSIRKNAIQSLPNLQHTFNVHKMRDSSLQSDSFDFLGERELRRSPVVKKKEKAEEVNLKDPEIMKIMDEMNGAKVNSAEVLQKEVTTVPSIVPHFKKSMYDVEVLPREYTTALPLTLIPFISPQGEPPKFSISLDPFELIQIGKVRSKQKGDRLISSVTVELKPNVEERIQKITNGSYAFAVKGEQGDREDVTMIRVKFHPIVKNMTTTTPIPSNSSSRTAKEEETFNKGVVEILTPILTFEAKGVIDEIIYFDDTIQVGEILSDFNFTVLRDGEDQTGTISLKTDEEELLMPTPRHITPGKIAHLIVADRETFFEQKNLEITESKQSDETLPIIEDKIESKEKATITKNETNGEKERILIVDNEVTAVETLIDHSVQQSLVKKLNENEAIDRKQWNMMSVEASISQSTESDQQEIPLIKVFSFSVPESAKSGTIVGEINDLDKYFMTDDEKFSLQSSQLVVSCENEDVCLDYEKENEYKLLLLPRNEILDDNDFLIPIEVTVKVEDINEFPPKLRAFDSMIRIADGELIMPFAIEIDDEDSGEENVLSIEGTAADFLTLSKIDKKLYEIKTNKYPLKGSYTMKVILKDRTGKFPEAQYDVKVLVANTKSRAHFRHQKYEKLVKAELLKKDSRLAEPELEGIPIDSIRFVILSGNPGWLKIDDYHGHILVSNIPENGFPTAKHLLRIGAVNRENDLVMAECDVEIEVLEGNSGISPFGQPITIISKHRENEEPLAIPLMLSNGEEAEVESVDGIDENGMRIKFDEAVILDKHLVIPRSIFGSLRTVHVELSNRNHKASTTIHLTSTPEYLEKKRKEANQPVFIHPWTKEKPIITREIREEEPLGTIVFALPANNPMTGKMVSIKMTGKDARKFTLDQETGSIFVNARLDFDSLTADEREMEIILEAGEKGYTSTATINLILIDLDDNAPQFEIEKPLGKISLPEHSPSKTQIMSVKVNDKDEISKGKQKYTILGYGVENFELKEINSSAVLTVAANANLDRETLKEYNLMLLVEDPAGNRDTLYIEIALTDKNDHRPMFDENSYDIEVIEHWPPGTYLNQIVAKDFDENQSITYTLQGNESEHFSIDLKTGILKIAKSLDGLGRDQPYEFTIMATDNGKPPSNSSVPLRIKVSLPKYILEHEKNQINFILPEHDFVLEIPEGTEKGTVIYNARAVVKTDGNQTSKNIRYSATPLNVDDEGYFDIDEDSGDILVTGGIDYERKQWVTCFVYDLTKLTFATITSQLLLTVGEK</sequence>
<dbReference type="PANTHER" id="PTHR24027">
    <property type="entry name" value="CADHERIN-23"/>
    <property type="match status" value="1"/>
</dbReference>
<dbReference type="GO" id="GO:0007043">
    <property type="term" value="P:cell-cell junction assembly"/>
    <property type="evidence" value="ECO:0007669"/>
    <property type="project" value="TreeGrafter"/>
</dbReference>
<keyword evidence="6" id="KW-1133">Transmembrane helix</keyword>
<dbReference type="InterPro" id="IPR015919">
    <property type="entry name" value="Cadherin-like_sf"/>
</dbReference>
<feature type="domain" description="Cadherin" evidence="10">
    <location>
        <begin position="874"/>
        <end position="976"/>
    </location>
</feature>
<dbReference type="PANTHER" id="PTHR24027:SF422">
    <property type="entry name" value="CADHERIN DOMAIN-CONTAINING PROTEIN"/>
    <property type="match status" value="1"/>
</dbReference>
<keyword evidence="2" id="KW-0812">Transmembrane</keyword>
<evidence type="ECO:0000259" key="10">
    <source>
        <dbReference type="PROSITE" id="PS50268"/>
    </source>
</evidence>
<dbReference type="Gene3D" id="2.60.40.60">
    <property type="entry name" value="Cadherins"/>
    <property type="match status" value="5"/>
</dbReference>
<dbReference type="GO" id="GO:0005912">
    <property type="term" value="C:adherens junction"/>
    <property type="evidence" value="ECO:0007669"/>
    <property type="project" value="TreeGrafter"/>
</dbReference>
<name>A0AAF3FQ54_9BILA</name>
<evidence type="ECO:0000256" key="8">
    <source>
        <dbReference type="PROSITE-ProRule" id="PRU00043"/>
    </source>
</evidence>
<evidence type="ECO:0000256" key="3">
    <source>
        <dbReference type="ARBA" id="ARBA00022729"/>
    </source>
</evidence>
<dbReference type="GO" id="GO:0016342">
    <property type="term" value="C:catenin complex"/>
    <property type="evidence" value="ECO:0007669"/>
    <property type="project" value="TreeGrafter"/>
</dbReference>
<keyword evidence="5 8" id="KW-0106">Calcium</keyword>
<dbReference type="InterPro" id="IPR039808">
    <property type="entry name" value="Cadherin"/>
</dbReference>
<dbReference type="WBParaSite" id="MBELARI_LOCUS8800">
    <property type="protein sequence ID" value="MBELARI_LOCUS8800"/>
    <property type="gene ID" value="MBELARI_LOCUS8800"/>
</dbReference>
<dbReference type="SMART" id="SM00112">
    <property type="entry name" value="CA"/>
    <property type="match status" value="3"/>
</dbReference>
<feature type="domain" description="Cadherin" evidence="10">
    <location>
        <begin position="1085"/>
        <end position="1177"/>
    </location>
</feature>
<dbReference type="GO" id="GO:0016477">
    <property type="term" value="P:cell migration"/>
    <property type="evidence" value="ECO:0007669"/>
    <property type="project" value="TreeGrafter"/>
</dbReference>
<keyword evidence="3 9" id="KW-0732">Signal</keyword>
<dbReference type="Pfam" id="PF00028">
    <property type="entry name" value="Cadherin"/>
    <property type="match status" value="2"/>
</dbReference>
<proteinExistence type="predicted"/>
<dbReference type="GO" id="GO:0045296">
    <property type="term" value="F:cadherin binding"/>
    <property type="evidence" value="ECO:0007669"/>
    <property type="project" value="TreeGrafter"/>
</dbReference>
<keyword evidence="11" id="KW-1185">Reference proteome</keyword>
<dbReference type="GO" id="GO:0008013">
    <property type="term" value="F:beta-catenin binding"/>
    <property type="evidence" value="ECO:0007669"/>
    <property type="project" value="TreeGrafter"/>
</dbReference>
<evidence type="ECO:0000256" key="2">
    <source>
        <dbReference type="ARBA" id="ARBA00022692"/>
    </source>
</evidence>
<dbReference type="GO" id="GO:0000902">
    <property type="term" value="P:cell morphogenesis"/>
    <property type="evidence" value="ECO:0007669"/>
    <property type="project" value="TreeGrafter"/>
</dbReference>
<keyword evidence="7" id="KW-0472">Membrane</keyword>
<comment type="subcellular location">
    <subcellularLocation>
        <location evidence="1">Membrane</location>
        <topology evidence="1">Single-pass membrane protein</topology>
    </subcellularLocation>
</comment>
<feature type="domain" description="Cadherin" evidence="10">
    <location>
        <begin position="463"/>
        <end position="560"/>
    </location>
</feature>
<dbReference type="GO" id="GO:0005509">
    <property type="term" value="F:calcium ion binding"/>
    <property type="evidence" value="ECO:0007669"/>
    <property type="project" value="UniProtKB-UniRule"/>
</dbReference>
<dbReference type="InterPro" id="IPR002126">
    <property type="entry name" value="Cadherin-like_dom"/>
</dbReference>
<evidence type="ECO:0000256" key="5">
    <source>
        <dbReference type="ARBA" id="ARBA00022837"/>
    </source>
</evidence>
<organism evidence="11 12">
    <name type="scientific">Mesorhabditis belari</name>
    <dbReference type="NCBI Taxonomy" id="2138241"/>
    <lineage>
        <taxon>Eukaryota</taxon>
        <taxon>Metazoa</taxon>
        <taxon>Ecdysozoa</taxon>
        <taxon>Nematoda</taxon>
        <taxon>Chromadorea</taxon>
        <taxon>Rhabditida</taxon>
        <taxon>Rhabditina</taxon>
        <taxon>Rhabditomorpha</taxon>
        <taxon>Rhabditoidea</taxon>
        <taxon>Rhabditidae</taxon>
        <taxon>Mesorhabditinae</taxon>
        <taxon>Mesorhabditis</taxon>
    </lineage>
</organism>
<feature type="domain" description="Cadherin" evidence="10">
    <location>
        <begin position="979"/>
        <end position="1084"/>
    </location>
</feature>
<dbReference type="Proteomes" id="UP000887575">
    <property type="component" value="Unassembled WGS sequence"/>
</dbReference>
<feature type="chain" id="PRO_5042059485" description="Cadherin domain-containing protein" evidence="9">
    <location>
        <begin position="16"/>
        <end position="1296"/>
    </location>
</feature>
<feature type="domain" description="Cadherin" evidence="10">
    <location>
        <begin position="1196"/>
        <end position="1278"/>
    </location>
</feature>
<dbReference type="GO" id="GO:0007156">
    <property type="term" value="P:homophilic cell adhesion via plasma membrane adhesion molecules"/>
    <property type="evidence" value="ECO:0007669"/>
    <property type="project" value="InterPro"/>
</dbReference>
<evidence type="ECO:0000256" key="9">
    <source>
        <dbReference type="SAM" id="SignalP"/>
    </source>
</evidence>
<dbReference type="SUPFAM" id="SSF49313">
    <property type="entry name" value="Cadherin-like"/>
    <property type="match status" value="4"/>
</dbReference>
<feature type="signal peptide" evidence="9">
    <location>
        <begin position="1"/>
        <end position="15"/>
    </location>
</feature>
<evidence type="ECO:0000256" key="4">
    <source>
        <dbReference type="ARBA" id="ARBA00022737"/>
    </source>
</evidence>
<accession>A0AAF3FQ54</accession>
<evidence type="ECO:0000313" key="12">
    <source>
        <dbReference type="WBParaSite" id="MBELARI_LOCUS8800"/>
    </source>
</evidence>
<dbReference type="GO" id="GO:0044331">
    <property type="term" value="P:cell-cell adhesion mediated by cadherin"/>
    <property type="evidence" value="ECO:0007669"/>
    <property type="project" value="TreeGrafter"/>
</dbReference>
<reference evidence="12" key="1">
    <citation type="submission" date="2024-02" db="UniProtKB">
        <authorList>
            <consortium name="WormBaseParasite"/>
        </authorList>
    </citation>
    <scope>IDENTIFICATION</scope>
</reference>
<evidence type="ECO:0000256" key="7">
    <source>
        <dbReference type="ARBA" id="ARBA00023136"/>
    </source>
</evidence>